<keyword evidence="3" id="KW-0808">Transferase</keyword>
<gene>
    <name evidence="3" type="ORF">MUY27_03935</name>
</gene>
<keyword evidence="1" id="KW-0812">Transmembrane</keyword>
<feature type="transmembrane region" description="Helical" evidence="1">
    <location>
        <begin position="127"/>
        <end position="148"/>
    </location>
</feature>
<dbReference type="InterPro" id="IPR010559">
    <property type="entry name" value="Sig_transdc_His_kin_internal"/>
</dbReference>
<dbReference type="PANTHER" id="PTHR34220:SF7">
    <property type="entry name" value="SENSOR HISTIDINE KINASE YPDA"/>
    <property type="match status" value="1"/>
</dbReference>
<evidence type="ECO:0000313" key="4">
    <source>
        <dbReference type="Proteomes" id="UP001139450"/>
    </source>
</evidence>
<dbReference type="GO" id="GO:0016020">
    <property type="term" value="C:membrane"/>
    <property type="evidence" value="ECO:0007669"/>
    <property type="project" value="InterPro"/>
</dbReference>
<accession>A0A9X2B7Q6</accession>
<dbReference type="PANTHER" id="PTHR34220">
    <property type="entry name" value="SENSOR HISTIDINE KINASE YPDA"/>
    <property type="match status" value="1"/>
</dbReference>
<evidence type="ECO:0000313" key="3">
    <source>
        <dbReference type="EMBL" id="MCJ8208844.1"/>
    </source>
</evidence>
<feature type="transmembrane region" description="Helical" evidence="1">
    <location>
        <begin position="83"/>
        <end position="107"/>
    </location>
</feature>
<dbReference type="RefSeq" id="WP_245128680.1">
    <property type="nucleotide sequence ID" value="NZ_JALJEJ010000002.1"/>
</dbReference>
<keyword evidence="4" id="KW-1185">Reference proteome</keyword>
<name>A0A9X2B7Q6_9SPHI</name>
<feature type="transmembrane region" description="Helical" evidence="1">
    <location>
        <begin position="50"/>
        <end position="71"/>
    </location>
</feature>
<keyword evidence="3" id="KW-0418">Kinase</keyword>
<comment type="caution">
    <text evidence="3">The sequence shown here is derived from an EMBL/GenBank/DDBJ whole genome shotgun (WGS) entry which is preliminary data.</text>
</comment>
<organism evidence="3 4">
    <name type="scientific">Mucilaginibacter straminoryzae</name>
    <dbReference type="NCBI Taxonomy" id="2932774"/>
    <lineage>
        <taxon>Bacteria</taxon>
        <taxon>Pseudomonadati</taxon>
        <taxon>Bacteroidota</taxon>
        <taxon>Sphingobacteriia</taxon>
        <taxon>Sphingobacteriales</taxon>
        <taxon>Sphingobacteriaceae</taxon>
        <taxon>Mucilaginibacter</taxon>
    </lineage>
</organism>
<dbReference type="InterPro" id="IPR050640">
    <property type="entry name" value="Bact_2-comp_sensor_kinase"/>
</dbReference>
<evidence type="ECO:0000259" key="2">
    <source>
        <dbReference type="Pfam" id="PF06580"/>
    </source>
</evidence>
<dbReference type="AlphaFoldDB" id="A0A9X2B7Q6"/>
<dbReference type="InterPro" id="IPR036890">
    <property type="entry name" value="HATPase_C_sf"/>
</dbReference>
<dbReference type="Pfam" id="PF06580">
    <property type="entry name" value="His_kinase"/>
    <property type="match status" value="1"/>
</dbReference>
<dbReference type="EMBL" id="JALJEJ010000002">
    <property type="protein sequence ID" value="MCJ8208844.1"/>
    <property type="molecule type" value="Genomic_DNA"/>
</dbReference>
<protein>
    <submittedName>
        <fullName evidence="3">Histidine kinase</fullName>
    </submittedName>
</protein>
<proteinExistence type="predicted"/>
<dbReference type="Gene3D" id="3.30.565.10">
    <property type="entry name" value="Histidine kinase-like ATPase, C-terminal domain"/>
    <property type="match status" value="1"/>
</dbReference>
<feature type="domain" description="Signal transduction histidine kinase internal region" evidence="2">
    <location>
        <begin position="168"/>
        <end position="243"/>
    </location>
</feature>
<sequence length="352" mass="41435">MQMRRAKWNWKYLRIELFVLFFISFLISVISDLEYSAYEQHDVSRFAEDLDYRLVCGVYSFILYGLFYWLFLKPYVLRGKIWAVLLCLIGFVFVNQLAHHYVLNWIIRHSAFISADIRARASTTHLYFAVNYLFISVFFPLLGLAFLIRTLQQSEAMKTLKEQQLFSELNYLKAQLHPHFFFNTINNIYSLALQNSPMTASMVARLGELMRYILYEANQSRVPLQQEIKFLGSYVEVEKMRYAGEKEISFDVQGVDESHQIEPLLLLPFIENAFKHGLAEETGEGFVRIVICRTEQELILEVVNSKPTDVNRQEPGIGIENVCKRLELLYPDRYLLEVQEDERQYRVHLTLS</sequence>
<dbReference type="GO" id="GO:0000155">
    <property type="term" value="F:phosphorelay sensor kinase activity"/>
    <property type="evidence" value="ECO:0007669"/>
    <property type="project" value="InterPro"/>
</dbReference>
<keyword evidence="1" id="KW-0472">Membrane</keyword>
<evidence type="ECO:0000256" key="1">
    <source>
        <dbReference type="SAM" id="Phobius"/>
    </source>
</evidence>
<keyword evidence="1" id="KW-1133">Transmembrane helix</keyword>
<feature type="transmembrane region" description="Helical" evidence="1">
    <location>
        <begin position="12"/>
        <end position="30"/>
    </location>
</feature>
<reference evidence="3" key="1">
    <citation type="submission" date="2022-04" db="EMBL/GenBank/DDBJ databases">
        <title>Mucilaginibacter sp. RS28 isolated from freshwater.</title>
        <authorList>
            <person name="Ko S.-R."/>
        </authorList>
    </citation>
    <scope>NUCLEOTIDE SEQUENCE</scope>
    <source>
        <strain evidence="3">RS28</strain>
    </source>
</reference>
<dbReference type="Proteomes" id="UP001139450">
    <property type="component" value="Unassembled WGS sequence"/>
</dbReference>